<gene>
    <name evidence="1" type="ORF">RCOM_0018230</name>
</gene>
<proteinExistence type="predicted"/>
<reference evidence="2" key="1">
    <citation type="journal article" date="2010" name="Nat. Biotechnol.">
        <title>Draft genome sequence of the oilseed species Ricinus communis.</title>
        <authorList>
            <person name="Chan A.P."/>
            <person name="Crabtree J."/>
            <person name="Zhao Q."/>
            <person name="Lorenzi H."/>
            <person name="Orvis J."/>
            <person name="Puiu D."/>
            <person name="Melake-Berhan A."/>
            <person name="Jones K.M."/>
            <person name="Redman J."/>
            <person name="Chen G."/>
            <person name="Cahoon E.B."/>
            <person name="Gedil M."/>
            <person name="Stanke M."/>
            <person name="Haas B.J."/>
            <person name="Wortman J.R."/>
            <person name="Fraser-Liggett C.M."/>
            <person name="Ravel J."/>
            <person name="Rabinowicz P.D."/>
        </authorList>
    </citation>
    <scope>NUCLEOTIDE SEQUENCE [LARGE SCALE GENOMIC DNA]</scope>
    <source>
        <strain evidence="2">cv. Hale</strain>
    </source>
</reference>
<evidence type="ECO:0000313" key="1">
    <source>
        <dbReference type="EMBL" id="EEF28180.1"/>
    </source>
</evidence>
<organism evidence="1 2">
    <name type="scientific">Ricinus communis</name>
    <name type="common">Castor bean</name>
    <dbReference type="NCBI Taxonomy" id="3988"/>
    <lineage>
        <taxon>Eukaryota</taxon>
        <taxon>Viridiplantae</taxon>
        <taxon>Streptophyta</taxon>
        <taxon>Embryophyta</taxon>
        <taxon>Tracheophyta</taxon>
        <taxon>Spermatophyta</taxon>
        <taxon>Magnoliopsida</taxon>
        <taxon>eudicotyledons</taxon>
        <taxon>Gunneridae</taxon>
        <taxon>Pentapetalae</taxon>
        <taxon>rosids</taxon>
        <taxon>fabids</taxon>
        <taxon>Malpighiales</taxon>
        <taxon>Euphorbiaceae</taxon>
        <taxon>Acalyphoideae</taxon>
        <taxon>Acalypheae</taxon>
        <taxon>Ricinus</taxon>
    </lineage>
</organism>
<accession>B9T7G7</accession>
<name>B9T7G7_RICCO</name>
<sequence length="64" mass="6824">METERARIGNVLCAQHSTAGGRRLAQGRASLPARDACDDVHARTGRHVLLLLRGVESAGAHLHS</sequence>
<dbReference type="Proteomes" id="UP000008311">
    <property type="component" value="Unassembled WGS sequence"/>
</dbReference>
<evidence type="ECO:0000313" key="2">
    <source>
        <dbReference type="Proteomes" id="UP000008311"/>
    </source>
</evidence>
<protein>
    <submittedName>
        <fullName evidence="1">Uncharacterized protein</fullName>
    </submittedName>
</protein>
<dbReference type="EMBL" id="EQ974753">
    <property type="protein sequence ID" value="EEF28180.1"/>
    <property type="molecule type" value="Genomic_DNA"/>
</dbReference>
<keyword evidence="2" id="KW-1185">Reference proteome</keyword>
<dbReference type="AlphaFoldDB" id="B9T7G7"/>
<dbReference type="InParanoid" id="B9T7G7"/>